<accession>A0A2N3IHJ6</accession>
<evidence type="ECO:0000313" key="2">
    <source>
        <dbReference type="Proteomes" id="UP000233387"/>
    </source>
</evidence>
<protein>
    <submittedName>
        <fullName evidence="1">Uncharacterized protein</fullName>
    </submittedName>
</protein>
<gene>
    <name evidence="1" type="ORF">Rain11_1216</name>
</gene>
<organism evidence="1 2">
    <name type="scientific">Raineya orbicola</name>
    <dbReference type="NCBI Taxonomy" id="2016530"/>
    <lineage>
        <taxon>Bacteria</taxon>
        <taxon>Pseudomonadati</taxon>
        <taxon>Bacteroidota</taxon>
        <taxon>Cytophagia</taxon>
        <taxon>Cytophagales</taxon>
        <taxon>Raineyaceae</taxon>
        <taxon>Raineya</taxon>
    </lineage>
</organism>
<reference evidence="1 2" key="1">
    <citation type="submission" date="2017-06" db="EMBL/GenBank/DDBJ databases">
        <title>Raineya orbicola gen. nov., sp. nov. a slightly thermophilic bacterium of the phylum Bacteroidetes and the description of Raineyaceae fam. nov.</title>
        <authorList>
            <person name="Albuquerque L."/>
            <person name="Polonia A.R.M."/>
            <person name="Barroso C."/>
            <person name="Froufe H.J.C."/>
            <person name="Lage O."/>
            <person name="Lobo-Da-Cunha A."/>
            <person name="Egas C."/>
            <person name="Da Costa M.S."/>
        </authorList>
    </citation>
    <scope>NUCLEOTIDE SEQUENCE [LARGE SCALE GENOMIC DNA]</scope>
    <source>
        <strain evidence="1 2">SPSPC-11</strain>
    </source>
</reference>
<dbReference type="AlphaFoldDB" id="A0A2N3IHJ6"/>
<dbReference type="RefSeq" id="WP_101358483.1">
    <property type="nucleotide sequence ID" value="NZ_NKXO01000016.1"/>
</dbReference>
<evidence type="ECO:0000313" key="1">
    <source>
        <dbReference type="EMBL" id="PKQ69761.1"/>
    </source>
</evidence>
<proteinExistence type="predicted"/>
<dbReference type="EMBL" id="NKXO01000016">
    <property type="protein sequence ID" value="PKQ69761.1"/>
    <property type="molecule type" value="Genomic_DNA"/>
</dbReference>
<keyword evidence="2" id="KW-1185">Reference proteome</keyword>
<name>A0A2N3IHJ6_9BACT</name>
<comment type="caution">
    <text evidence="1">The sequence shown here is derived from an EMBL/GenBank/DDBJ whole genome shotgun (WGS) entry which is preliminary data.</text>
</comment>
<sequence length="488" mass="57991">MVSLISYSKNVYILSLLFFLKTFYAYTQSNKNFSVYFAISLEDCINCIQPIKEFNKIPKDFSPQIVMKENDKRVAKYFFQENMNFELPLAHTVFSDSLYNALQKNSNRYESYIHITWNAKVIKSIKLNKFTLQELQPYKEVKITLTRLLPQEILLGNFISVSLNQDFIYLFDYQFDKYYILSKNSKKLLKVFTSKDFDKLEIYKKIFGDTTNYHESVVKYSKILSQVNKQNIDLGSHHRSFESRDFIELGLSYVKIQDRKYHIYKEIVIAEWIKDNTFNVYSLEKSDKLPSNYIMSFNLLSYDKKTKKIFGSIQNVQPDTSTKLIAELHIDEKNKKIIFQKLKPLKFPNFVNTNTESYKYIYGYIHYPFYFFIYENLIGNIETGEFFQLLRNLYPNNSDFFNGKDSSLNYYVYDIIPISQNLFRILLKYQEKYIIVELNTKTREHKLVKEIGIPADKNYSLVISSFIFSSPNCIWAITPDNELMEIIF</sequence>
<dbReference type="Proteomes" id="UP000233387">
    <property type="component" value="Unassembled WGS sequence"/>
</dbReference>